<evidence type="ECO:0000313" key="1">
    <source>
        <dbReference type="EMBL" id="SCU68832.1"/>
    </source>
</evidence>
<dbReference type="EMBL" id="CZPT02001082">
    <property type="protein sequence ID" value="SCU68832.1"/>
    <property type="molecule type" value="Genomic_DNA"/>
</dbReference>
<dbReference type="Proteomes" id="UP000195570">
    <property type="component" value="Unassembled WGS sequence"/>
</dbReference>
<dbReference type="VEuPathDB" id="TriTrypDB:TEOVI_000669300"/>
<dbReference type="RefSeq" id="XP_067079911.1">
    <property type="nucleotide sequence ID" value="XM_067223810.1"/>
</dbReference>
<accession>A0A1G4I9J0</accession>
<proteinExistence type="predicted"/>
<protein>
    <submittedName>
        <fullName evidence="1">Uncharacterized protein</fullName>
    </submittedName>
</protein>
<organism evidence="1 2">
    <name type="scientific">Trypanosoma equiperdum</name>
    <dbReference type="NCBI Taxonomy" id="5694"/>
    <lineage>
        <taxon>Eukaryota</taxon>
        <taxon>Discoba</taxon>
        <taxon>Euglenozoa</taxon>
        <taxon>Kinetoplastea</taxon>
        <taxon>Metakinetoplastina</taxon>
        <taxon>Trypanosomatida</taxon>
        <taxon>Trypanosomatidae</taxon>
        <taxon>Trypanosoma</taxon>
    </lineage>
</organism>
<evidence type="ECO:0000313" key="2">
    <source>
        <dbReference type="Proteomes" id="UP000195570"/>
    </source>
</evidence>
<comment type="caution">
    <text evidence="1">The sequence shown here is derived from an EMBL/GenBank/DDBJ whole genome shotgun (WGS) entry which is preliminary data.</text>
</comment>
<dbReference type="GeneID" id="92380627"/>
<dbReference type="AlphaFoldDB" id="A0A1G4I9J0"/>
<name>A0A1G4I9J0_TRYEQ</name>
<reference evidence="1" key="1">
    <citation type="submission" date="2016-09" db="EMBL/GenBank/DDBJ databases">
        <authorList>
            <person name="Hebert L."/>
            <person name="Moumen B."/>
        </authorList>
    </citation>
    <scope>NUCLEOTIDE SEQUENCE [LARGE SCALE GENOMIC DNA]</scope>
    <source>
        <strain evidence="1">OVI</strain>
    </source>
</reference>
<keyword evidence="2" id="KW-1185">Reference proteome</keyword>
<gene>
    <name evidence="1" type="ORF">TEOVI_000669300</name>
</gene>
<sequence>MHPGTKRLVKYTDTPRPERVQTLMRRIYHLLSRGGGSKHCRLVVSNITHSLTCTYDHQRKLSLRLPTTPTCLSSSSFLTLGCLGNSPRRIPELASTFRIRQGYPNSITRLDCIRSGNEGGRA</sequence>